<protein>
    <submittedName>
        <fullName evidence="2">Uncharacterized protein</fullName>
    </submittedName>
</protein>
<dbReference type="RefSeq" id="WP_189975742.1">
    <property type="nucleotide sequence ID" value="NZ_BMUL01000003.1"/>
</dbReference>
<keyword evidence="3" id="KW-1185">Reference proteome</keyword>
<feature type="transmembrane region" description="Helical" evidence="1">
    <location>
        <begin position="20"/>
        <end position="43"/>
    </location>
</feature>
<keyword evidence="1" id="KW-0472">Membrane</keyword>
<evidence type="ECO:0000256" key="1">
    <source>
        <dbReference type="SAM" id="Phobius"/>
    </source>
</evidence>
<keyword evidence="1" id="KW-0812">Transmembrane</keyword>
<keyword evidence="1" id="KW-1133">Transmembrane helix</keyword>
<reference evidence="2" key="2">
    <citation type="submission" date="2020-09" db="EMBL/GenBank/DDBJ databases">
        <authorList>
            <person name="Sun Q."/>
            <person name="Ohkuma M."/>
        </authorList>
    </citation>
    <scope>NUCLEOTIDE SEQUENCE</scope>
    <source>
        <strain evidence="2">JCM 4518</strain>
    </source>
</reference>
<reference evidence="2" key="1">
    <citation type="journal article" date="2014" name="Int. J. Syst. Evol. Microbiol.">
        <title>Complete genome sequence of Corynebacterium casei LMG S-19264T (=DSM 44701T), isolated from a smear-ripened cheese.</title>
        <authorList>
            <consortium name="US DOE Joint Genome Institute (JGI-PGF)"/>
            <person name="Walter F."/>
            <person name="Albersmeier A."/>
            <person name="Kalinowski J."/>
            <person name="Ruckert C."/>
        </authorList>
    </citation>
    <scope>NUCLEOTIDE SEQUENCE</scope>
    <source>
        <strain evidence="2">JCM 4518</strain>
    </source>
</reference>
<name>A0A918SVC2_9ACTN</name>
<evidence type="ECO:0000313" key="2">
    <source>
        <dbReference type="EMBL" id="GHA73331.1"/>
    </source>
</evidence>
<comment type="caution">
    <text evidence="2">The sequence shown here is derived from an EMBL/GenBank/DDBJ whole genome shotgun (WGS) entry which is preliminary data.</text>
</comment>
<feature type="transmembrane region" description="Helical" evidence="1">
    <location>
        <begin position="55"/>
        <end position="79"/>
    </location>
</feature>
<evidence type="ECO:0000313" key="3">
    <source>
        <dbReference type="Proteomes" id="UP000644020"/>
    </source>
</evidence>
<gene>
    <name evidence="2" type="ORF">GCM10010305_14750</name>
</gene>
<dbReference type="Proteomes" id="UP000644020">
    <property type="component" value="Unassembled WGS sequence"/>
</dbReference>
<feature type="transmembrane region" description="Helical" evidence="1">
    <location>
        <begin position="85"/>
        <end position="105"/>
    </location>
</feature>
<dbReference type="EMBL" id="BMUL01000003">
    <property type="protein sequence ID" value="GHA73331.1"/>
    <property type="molecule type" value="Genomic_DNA"/>
</dbReference>
<sequence length="109" mass="10862">MTTNDSSGTGAGAGDERGCLRGVLAVPLVLLTLVAGYFCYLAVTIRPSGSWDDDAYAGISLAGALAVGAAGAVAALWLAPSVRRVMGWGWAVPALVLGVVAAVRWGTGG</sequence>
<proteinExistence type="predicted"/>
<organism evidence="2 3">
    <name type="scientific">Streptomyces termitum</name>
    <dbReference type="NCBI Taxonomy" id="67368"/>
    <lineage>
        <taxon>Bacteria</taxon>
        <taxon>Bacillati</taxon>
        <taxon>Actinomycetota</taxon>
        <taxon>Actinomycetes</taxon>
        <taxon>Kitasatosporales</taxon>
        <taxon>Streptomycetaceae</taxon>
        <taxon>Streptomyces</taxon>
    </lineage>
</organism>
<dbReference type="AlphaFoldDB" id="A0A918SVC2"/>
<accession>A0A918SVC2</accession>